<keyword evidence="6" id="KW-0274">FAD</keyword>
<dbReference type="PRINTS" id="PR00410">
    <property type="entry name" value="PHEHYDRXLASE"/>
</dbReference>
<dbReference type="SUPFAM" id="SSF52343">
    <property type="entry name" value="Ferredoxin reductase-like, C-terminal NADP-linked domain"/>
    <property type="match status" value="1"/>
</dbReference>
<gene>
    <name evidence="11" type="ORF">R0137_15195</name>
</gene>
<dbReference type="Gene3D" id="2.40.30.10">
    <property type="entry name" value="Translation factors"/>
    <property type="match status" value="1"/>
</dbReference>
<dbReference type="RefSeq" id="WP_407327256.1">
    <property type="nucleotide sequence ID" value="NZ_CP136865.1"/>
</dbReference>
<dbReference type="InterPro" id="IPR051930">
    <property type="entry name" value="FNR_type-1"/>
</dbReference>
<keyword evidence="8 11" id="KW-0560">Oxidoreductase</keyword>
<keyword evidence="4" id="KW-0285">Flavoprotein</keyword>
<dbReference type="EC" id="1.18.1.2" evidence="3"/>
<evidence type="ECO:0000256" key="3">
    <source>
        <dbReference type="ARBA" id="ARBA00013223"/>
    </source>
</evidence>
<evidence type="ECO:0000259" key="10">
    <source>
        <dbReference type="PROSITE" id="PS51384"/>
    </source>
</evidence>
<feature type="domain" description="FAD-binding FR-type" evidence="10">
    <location>
        <begin position="2"/>
        <end position="102"/>
    </location>
</feature>
<evidence type="ECO:0000256" key="2">
    <source>
        <dbReference type="ARBA" id="ARBA00008312"/>
    </source>
</evidence>
<evidence type="ECO:0000313" key="11">
    <source>
        <dbReference type="EMBL" id="WOJ96578.1"/>
    </source>
</evidence>
<evidence type="ECO:0000256" key="7">
    <source>
        <dbReference type="ARBA" id="ARBA00022857"/>
    </source>
</evidence>
<accession>A0ABZ0ID06</accession>
<keyword evidence="12" id="KW-1185">Reference proteome</keyword>
<dbReference type="PANTHER" id="PTHR47878">
    <property type="entry name" value="OXIDOREDUCTASE FAD/NAD(P)-BINDING DOMAIN PROTEIN"/>
    <property type="match status" value="1"/>
</dbReference>
<dbReference type="InterPro" id="IPR008333">
    <property type="entry name" value="Cbr1-like_FAD-bd_dom"/>
</dbReference>
<dbReference type="InterPro" id="IPR033892">
    <property type="entry name" value="FNR_bac"/>
</dbReference>
<dbReference type="PRINTS" id="PR00371">
    <property type="entry name" value="FPNCR"/>
</dbReference>
<name>A0ABZ0ID06_9GAMM</name>
<dbReference type="InterPro" id="IPR001433">
    <property type="entry name" value="OxRdtase_FAD/NAD-bd"/>
</dbReference>
<organism evidence="11 12">
    <name type="scientific">Congregibacter brevis</name>
    <dbReference type="NCBI Taxonomy" id="3081201"/>
    <lineage>
        <taxon>Bacteria</taxon>
        <taxon>Pseudomonadati</taxon>
        <taxon>Pseudomonadota</taxon>
        <taxon>Gammaproteobacteria</taxon>
        <taxon>Cellvibrionales</taxon>
        <taxon>Halieaceae</taxon>
        <taxon>Congregibacter</taxon>
    </lineage>
</organism>
<dbReference type="CDD" id="cd06195">
    <property type="entry name" value="FNR1"/>
    <property type="match status" value="1"/>
</dbReference>
<comment type="similarity">
    <text evidence="2">Belongs to the ferredoxin--NADP reductase type 1 family.</text>
</comment>
<reference evidence="11 12" key="1">
    <citation type="submission" date="2023-10" db="EMBL/GenBank/DDBJ databases">
        <title>Two novel species belonging to the OM43/NOR5 clade.</title>
        <authorList>
            <person name="Park M."/>
        </authorList>
    </citation>
    <scope>NUCLEOTIDE SEQUENCE [LARGE SCALE GENOMIC DNA]</scope>
    <source>
        <strain evidence="11 12">IMCC45268</strain>
    </source>
</reference>
<dbReference type="PANTHER" id="PTHR47878:SF1">
    <property type="entry name" value="FLAVODOXIN_FERREDOXIN--NADP REDUCTASE"/>
    <property type="match status" value="1"/>
</dbReference>
<dbReference type="InterPro" id="IPR017927">
    <property type="entry name" value="FAD-bd_FR_type"/>
</dbReference>
<dbReference type="Gene3D" id="3.40.50.80">
    <property type="entry name" value="Nucleotide-binding domain of ferredoxin-NADP reductase (FNR) module"/>
    <property type="match status" value="1"/>
</dbReference>
<keyword evidence="5" id="KW-0547">Nucleotide-binding</keyword>
<evidence type="ECO:0000256" key="9">
    <source>
        <dbReference type="ARBA" id="ARBA00047776"/>
    </source>
</evidence>
<dbReference type="Pfam" id="PF00970">
    <property type="entry name" value="FAD_binding_6"/>
    <property type="match status" value="1"/>
</dbReference>
<keyword evidence="7" id="KW-0521">NADP</keyword>
<evidence type="ECO:0000256" key="8">
    <source>
        <dbReference type="ARBA" id="ARBA00023002"/>
    </source>
</evidence>
<dbReference type="PROSITE" id="PS51384">
    <property type="entry name" value="FAD_FR"/>
    <property type="match status" value="1"/>
</dbReference>
<evidence type="ECO:0000256" key="1">
    <source>
        <dbReference type="ARBA" id="ARBA00001974"/>
    </source>
</evidence>
<evidence type="ECO:0000256" key="4">
    <source>
        <dbReference type="ARBA" id="ARBA00022630"/>
    </source>
</evidence>
<protein>
    <recommendedName>
        <fullName evidence="3">ferredoxin--NADP(+) reductase</fullName>
        <ecNumber evidence="3">1.18.1.2</ecNumber>
    </recommendedName>
</protein>
<dbReference type="InterPro" id="IPR001709">
    <property type="entry name" value="Flavoprot_Pyr_Nucl_cyt_Rdtase"/>
</dbReference>
<comment type="catalytic activity">
    <reaction evidence="9">
        <text>2 reduced [2Fe-2S]-[ferredoxin] + NADP(+) + H(+) = 2 oxidized [2Fe-2S]-[ferredoxin] + NADPH</text>
        <dbReference type="Rhea" id="RHEA:20125"/>
        <dbReference type="Rhea" id="RHEA-COMP:10000"/>
        <dbReference type="Rhea" id="RHEA-COMP:10001"/>
        <dbReference type="ChEBI" id="CHEBI:15378"/>
        <dbReference type="ChEBI" id="CHEBI:33737"/>
        <dbReference type="ChEBI" id="CHEBI:33738"/>
        <dbReference type="ChEBI" id="CHEBI:57783"/>
        <dbReference type="ChEBI" id="CHEBI:58349"/>
        <dbReference type="EC" id="1.18.1.2"/>
    </reaction>
</comment>
<dbReference type="InterPro" id="IPR017938">
    <property type="entry name" value="Riboflavin_synthase-like_b-brl"/>
</dbReference>
<dbReference type="EMBL" id="CP136865">
    <property type="protein sequence ID" value="WOJ96578.1"/>
    <property type="molecule type" value="Genomic_DNA"/>
</dbReference>
<evidence type="ECO:0000256" key="6">
    <source>
        <dbReference type="ARBA" id="ARBA00022827"/>
    </source>
</evidence>
<sequence>MAAVTPAKVTEVKHWNDRLFSFKTERAPEFRFENGHFTMVGLEVEGKPALRAYSIASANYEEELEFLSIKVADGLLTSRLQHINVGDEVLLGKKPVGSLVLTDLHPGRHLYLFSTGTGLAPFMSIIRDPDAYARYEKIVLVHGVRHISDLAYHDYLTNELPEHEYLGEEVREKLLYYPTVTREPFKNNGRITELLESGKLEADLGLPTIDPTQDRAMICGSIAMLDDISALLNRRNFTVSPNQGTAGDYVIERAFVG</sequence>
<dbReference type="InterPro" id="IPR039261">
    <property type="entry name" value="FNR_nucleotide-bd"/>
</dbReference>
<evidence type="ECO:0000256" key="5">
    <source>
        <dbReference type="ARBA" id="ARBA00022741"/>
    </source>
</evidence>
<proteinExistence type="inferred from homology"/>
<dbReference type="GO" id="GO:0004324">
    <property type="term" value="F:ferredoxin-NADP+ reductase activity"/>
    <property type="evidence" value="ECO:0007669"/>
    <property type="project" value="UniProtKB-EC"/>
</dbReference>
<dbReference type="SUPFAM" id="SSF63380">
    <property type="entry name" value="Riboflavin synthase domain-like"/>
    <property type="match status" value="1"/>
</dbReference>
<dbReference type="Proteomes" id="UP001626549">
    <property type="component" value="Chromosome"/>
</dbReference>
<dbReference type="Pfam" id="PF00175">
    <property type="entry name" value="NAD_binding_1"/>
    <property type="match status" value="1"/>
</dbReference>
<comment type="cofactor">
    <cofactor evidence="1">
        <name>FAD</name>
        <dbReference type="ChEBI" id="CHEBI:57692"/>
    </cofactor>
</comment>
<evidence type="ECO:0000313" key="12">
    <source>
        <dbReference type="Proteomes" id="UP001626549"/>
    </source>
</evidence>